<sequence>MASAPDDYNHENIACSPALRAASVLFARGIVVAMLLLCAAMITKLSTISMDQNSAIPWQQSRMVQKVGSSAAQLGPLPINLAPSSASVTGQLVSAYTAAVSAAQARLAAMAPASANSSNSPLSGVAPSGGWAAAAGDNILIAAAANWTGYCSIMLPRVCQPMFSDQLSGVGVRLDWGSLLHWDNQTEMLLKERPLLLAMANCAMHRPAPRPVAGAVRLPAMLLPGFGLERQWAEGPRVARHRAWPVQPLCPGHRPASLGDQDCDRGRHRWPQLRAEDDARGTHRRRAAPNALTTGGIERHHLRSKQPKLTTTRVHLYDKQSVLIGIKPRHSGLIDRQKERSYAGQAYTSQLLNTAVVLLLVNASPAADASRDNARRATWLQYFLLNGEYGDFSNGWYTNVGISVLVLLMIQVFTPLLTIAWDVAFKLAQRCLVMRCNPRPSQASKSSWHWAMVMSGVPDAAAPAVIINSKTVAAPCQRCCNTRTHRTSVVHDWGVAQGSDPAASVCRPSLTKLSHVRSSASRSVWLTPC</sequence>
<keyword evidence="3" id="KW-1185">Reference proteome</keyword>
<keyword evidence="1" id="KW-0812">Transmembrane</keyword>
<accession>A0A699YU70</accession>
<organism evidence="2 3">
    <name type="scientific">Haematococcus lacustris</name>
    <name type="common">Green alga</name>
    <name type="synonym">Haematococcus pluvialis</name>
    <dbReference type="NCBI Taxonomy" id="44745"/>
    <lineage>
        <taxon>Eukaryota</taxon>
        <taxon>Viridiplantae</taxon>
        <taxon>Chlorophyta</taxon>
        <taxon>core chlorophytes</taxon>
        <taxon>Chlorophyceae</taxon>
        <taxon>CS clade</taxon>
        <taxon>Chlamydomonadales</taxon>
        <taxon>Haematococcaceae</taxon>
        <taxon>Haematococcus</taxon>
    </lineage>
</organism>
<evidence type="ECO:0000256" key="1">
    <source>
        <dbReference type="SAM" id="Phobius"/>
    </source>
</evidence>
<dbReference type="EMBL" id="BLLF01000322">
    <property type="protein sequence ID" value="GFH10516.1"/>
    <property type="molecule type" value="Genomic_DNA"/>
</dbReference>
<feature type="non-terminal residue" evidence="2">
    <location>
        <position position="529"/>
    </location>
</feature>
<dbReference type="AlphaFoldDB" id="A0A699YU70"/>
<keyword evidence="1" id="KW-0472">Membrane</keyword>
<feature type="transmembrane region" description="Helical" evidence="1">
    <location>
        <begin position="20"/>
        <end position="42"/>
    </location>
</feature>
<comment type="caution">
    <text evidence="2">The sequence shown here is derived from an EMBL/GenBank/DDBJ whole genome shotgun (WGS) entry which is preliminary data.</text>
</comment>
<evidence type="ECO:0000313" key="2">
    <source>
        <dbReference type="EMBL" id="GFH10516.1"/>
    </source>
</evidence>
<protein>
    <submittedName>
        <fullName evidence="2">Uncharacterized protein</fullName>
    </submittedName>
</protein>
<name>A0A699YU70_HAELA</name>
<reference evidence="2 3" key="1">
    <citation type="submission" date="2020-02" db="EMBL/GenBank/DDBJ databases">
        <title>Draft genome sequence of Haematococcus lacustris strain NIES-144.</title>
        <authorList>
            <person name="Morimoto D."/>
            <person name="Nakagawa S."/>
            <person name="Yoshida T."/>
            <person name="Sawayama S."/>
        </authorList>
    </citation>
    <scope>NUCLEOTIDE SEQUENCE [LARGE SCALE GENOMIC DNA]</scope>
    <source>
        <strain evidence="2 3">NIES-144</strain>
    </source>
</reference>
<feature type="non-terminal residue" evidence="2">
    <location>
        <position position="1"/>
    </location>
</feature>
<proteinExistence type="predicted"/>
<gene>
    <name evidence="2" type="ORF">HaLaN_05842</name>
</gene>
<keyword evidence="1" id="KW-1133">Transmembrane helix</keyword>
<dbReference type="Proteomes" id="UP000485058">
    <property type="component" value="Unassembled WGS sequence"/>
</dbReference>
<evidence type="ECO:0000313" key="3">
    <source>
        <dbReference type="Proteomes" id="UP000485058"/>
    </source>
</evidence>